<dbReference type="Proteomes" id="UP000248079">
    <property type="component" value="Unassembled WGS sequence"/>
</dbReference>
<keyword evidence="4" id="KW-1185">Reference proteome</keyword>
<evidence type="ECO:0000259" key="2">
    <source>
        <dbReference type="Pfam" id="PF13439"/>
    </source>
</evidence>
<dbReference type="Pfam" id="PF13692">
    <property type="entry name" value="Glyco_trans_1_4"/>
    <property type="match status" value="1"/>
</dbReference>
<protein>
    <submittedName>
        <fullName evidence="3">Glycosyl transferase group 1</fullName>
    </submittedName>
</protein>
<reference evidence="3 4" key="1">
    <citation type="submission" date="2018-05" db="EMBL/GenBank/DDBJ databases">
        <title>Marinifilum breve JC075T sp. nov., a marine bacterium isolated from Yongle Blue Hole in the South China Sea.</title>
        <authorList>
            <person name="Fu T."/>
        </authorList>
    </citation>
    <scope>NUCLEOTIDE SEQUENCE [LARGE SCALE GENOMIC DNA]</scope>
    <source>
        <strain evidence="3 4">JC075</strain>
    </source>
</reference>
<dbReference type="Gene3D" id="3.40.50.2000">
    <property type="entry name" value="Glycogen Phosphorylase B"/>
    <property type="match status" value="2"/>
</dbReference>
<sequence length="313" mass="34944">MFNCKFESKMLRVLIVCSGNKKSISPFVKEQVDELVSAGVMVDVFLIKGKGFTGYFRNIFRLWKQIGKASYDVINAHYGLSGLLAGLQFKIPVIVTFHGTDLYSAKLRFYSRMAQILSKKCIVVSPYMLPFVKNRNAAVIPCGVDFKIFYPMDKTTSKNKMKLSLDKKYILFSSSFDNQVKNYPLARKAVENLNDNSYELIELKGYKREEVALLLNSAELALLTSFTEGSPQFIKEAMACNCPVVSTNVGDVKDIISNTKGCYLTSFEPEDITDKIEKALAFGGKTDGRSQVSHLTSGLIAKKIIEVYETVAG</sequence>
<keyword evidence="1 3" id="KW-0808">Transferase</keyword>
<comment type="caution">
    <text evidence="3">The sequence shown here is derived from an EMBL/GenBank/DDBJ whole genome shotgun (WGS) entry which is preliminary data.</text>
</comment>
<dbReference type="PANTHER" id="PTHR46401:SF2">
    <property type="entry name" value="GLYCOSYLTRANSFERASE WBBK-RELATED"/>
    <property type="match status" value="1"/>
</dbReference>
<dbReference type="Pfam" id="PF13439">
    <property type="entry name" value="Glyco_transf_4"/>
    <property type="match status" value="1"/>
</dbReference>
<gene>
    <name evidence="3" type="ORF">DF185_05660</name>
</gene>
<feature type="domain" description="Glycosyltransferase subfamily 4-like N-terminal" evidence="2">
    <location>
        <begin position="36"/>
        <end position="145"/>
    </location>
</feature>
<dbReference type="GO" id="GO:0009103">
    <property type="term" value="P:lipopolysaccharide biosynthetic process"/>
    <property type="evidence" value="ECO:0007669"/>
    <property type="project" value="TreeGrafter"/>
</dbReference>
<organism evidence="3 4">
    <name type="scientific">Marinifilum breve</name>
    <dbReference type="NCBI Taxonomy" id="2184082"/>
    <lineage>
        <taxon>Bacteria</taxon>
        <taxon>Pseudomonadati</taxon>
        <taxon>Bacteroidota</taxon>
        <taxon>Bacteroidia</taxon>
        <taxon>Marinilabiliales</taxon>
        <taxon>Marinifilaceae</taxon>
    </lineage>
</organism>
<name>A0A2V4A447_9BACT</name>
<dbReference type="AlphaFoldDB" id="A0A2V4A447"/>
<evidence type="ECO:0000313" key="3">
    <source>
        <dbReference type="EMBL" id="PXY02130.1"/>
    </source>
</evidence>
<evidence type="ECO:0000313" key="4">
    <source>
        <dbReference type="Proteomes" id="UP000248079"/>
    </source>
</evidence>
<dbReference type="SUPFAM" id="SSF53756">
    <property type="entry name" value="UDP-Glycosyltransferase/glycogen phosphorylase"/>
    <property type="match status" value="1"/>
</dbReference>
<dbReference type="EMBL" id="QFLI01000002">
    <property type="protein sequence ID" value="PXY02130.1"/>
    <property type="molecule type" value="Genomic_DNA"/>
</dbReference>
<dbReference type="GO" id="GO:0016757">
    <property type="term" value="F:glycosyltransferase activity"/>
    <property type="evidence" value="ECO:0007669"/>
    <property type="project" value="TreeGrafter"/>
</dbReference>
<proteinExistence type="predicted"/>
<dbReference type="PANTHER" id="PTHR46401">
    <property type="entry name" value="GLYCOSYLTRANSFERASE WBBK-RELATED"/>
    <property type="match status" value="1"/>
</dbReference>
<dbReference type="InterPro" id="IPR028098">
    <property type="entry name" value="Glyco_trans_4-like_N"/>
</dbReference>
<accession>A0A2V4A447</accession>
<evidence type="ECO:0000256" key="1">
    <source>
        <dbReference type="ARBA" id="ARBA00022679"/>
    </source>
</evidence>